<accession>A0ABP7DVM7</accession>
<feature type="compositionally biased region" description="Acidic residues" evidence="1">
    <location>
        <begin position="722"/>
        <end position="732"/>
    </location>
</feature>
<keyword evidence="3" id="KW-1185">Reference proteome</keyword>
<name>A0ABP7DVM7_9SPHN</name>
<evidence type="ECO:0000313" key="3">
    <source>
        <dbReference type="Proteomes" id="UP001500523"/>
    </source>
</evidence>
<comment type="caution">
    <text evidence="2">The sequence shown here is derived from an EMBL/GenBank/DDBJ whole genome shotgun (WGS) entry which is preliminary data.</text>
</comment>
<sequence>MTLCLPSGMRLVHEGRLLTLLGTDGWSLDIVDEDGEPLLLPIGPAGAKVRGDMDWLLGESHAQRLHNADDPYAILGGERGRFIGLDRSACVERDPKAAWRHGWAMAAIAEDVPRSRHAMEAFVGRKPAPAPGPRPKWRSLVRWVARLLEDPYRRIGNLVATSGRERGALQLPSRMDVVVHRRAVGFWTGERDPWKSDAAARVVAEWDELKASGATDIGDAPPSLECVRRRINALQTRTSYAARNGTFEAEKLYGAVGEPVGAEHVLERVTLDGVVFKHACLFSDDWDIPSARMKGVFAMDWKSSFVFDGPVFAGPFRPEVTERALLGLMTPPRLTPEQFEVNPDRALCFGLPSQLHPDNEKALLPPSMVPNLVNIISYLELPEGYHSDAKAKHERFHRFLHSTVRHLKGRIHGPGPIRDPRYDPLASADVSRAQFAFMIQAARNAWNERPKKFLGWRSPMQILLEGLTARRSRGMPPEEIERHLSRTVDVVLTNNGVEFDGLRYRWNERGVEKALDANLRRQPFADRLGATGRCSMTARVWDSDVDHIDVYDPEQRQYHRLHSTDPDYSAGLTRWEHHEYQKMLRAGKGGGTSVTDRLRLRNRLLRDQKAAMPKQAFRERAATTALLEHEEMRRAAGALGRSRVYDEMIRAIVPTEPSGALREDVPKAPSQTADARRAHRDDDIDVGDGVPPPDRSDATYPVSDRGAGIEDGDAEGRPASIWDDDYADDEED</sequence>
<organism evidence="2 3">
    <name type="scientific">Sphingomonas cynarae</name>
    <dbReference type="NCBI Taxonomy" id="930197"/>
    <lineage>
        <taxon>Bacteria</taxon>
        <taxon>Pseudomonadati</taxon>
        <taxon>Pseudomonadota</taxon>
        <taxon>Alphaproteobacteria</taxon>
        <taxon>Sphingomonadales</taxon>
        <taxon>Sphingomonadaceae</taxon>
        <taxon>Sphingomonas</taxon>
    </lineage>
</organism>
<protein>
    <submittedName>
        <fullName evidence="2">Uncharacterized protein</fullName>
    </submittedName>
</protein>
<gene>
    <name evidence="2" type="ORF">GCM10022268_19540</name>
</gene>
<evidence type="ECO:0000313" key="2">
    <source>
        <dbReference type="EMBL" id="GAA3710547.1"/>
    </source>
</evidence>
<dbReference type="RefSeq" id="WP_344693202.1">
    <property type="nucleotide sequence ID" value="NZ_BAABBF010000004.1"/>
</dbReference>
<evidence type="ECO:0000256" key="1">
    <source>
        <dbReference type="SAM" id="MobiDB-lite"/>
    </source>
</evidence>
<dbReference type="EMBL" id="BAABBF010000004">
    <property type="protein sequence ID" value="GAA3710547.1"/>
    <property type="molecule type" value="Genomic_DNA"/>
</dbReference>
<reference evidence="3" key="1">
    <citation type="journal article" date="2019" name="Int. J. Syst. Evol. Microbiol.">
        <title>The Global Catalogue of Microorganisms (GCM) 10K type strain sequencing project: providing services to taxonomists for standard genome sequencing and annotation.</title>
        <authorList>
            <consortium name="The Broad Institute Genomics Platform"/>
            <consortium name="The Broad Institute Genome Sequencing Center for Infectious Disease"/>
            <person name="Wu L."/>
            <person name="Ma J."/>
        </authorList>
    </citation>
    <scope>NUCLEOTIDE SEQUENCE [LARGE SCALE GENOMIC DNA]</scope>
    <source>
        <strain evidence="3">JCM 17498</strain>
    </source>
</reference>
<proteinExistence type="predicted"/>
<feature type="region of interest" description="Disordered" evidence="1">
    <location>
        <begin position="657"/>
        <end position="732"/>
    </location>
</feature>
<dbReference type="Proteomes" id="UP001500523">
    <property type="component" value="Unassembled WGS sequence"/>
</dbReference>